<organism evidence="1 2">
    <name type="scientific">Stylophora pistillata</name>
    <name type="common">Smooth cauliflower coral</name>
    <dbReference type="NCBI Taxonomy" id="50429"/>
    <lineage>
        <taxon>Eukaryota</taxon>
        <taxon>Metazoa</taxon>
        <taxon>Cnidaria</taxon>
        <taxon>Anthozoa</taxon>
        <taxon>Hexacorallia</taxon>
        <taxon>Scleractinia</taxon>
        <taxon>Astrocoeniina</taxon>
        <taxon>Pocilloporidae</taxon>
        <taxon>Stylophora</taxon>
    </lineage>
</organism>
<comment type="caution">
    <text evidence="1">The sequence shown here is derived from an EMBL/GenBank/DDBJ whole genome shotgun (WGS) entry which is preliminary data.</text>
</comment>
<protein>
    <submittedName>
        <fullName evidence="1">Uncharacterized protein</fullName>
    </submittedName>
</protein>
<dbReference type="Proteomes" id="UP000225706">
    <property type="component" value="Unassembled WGS sequence"/>
</dbReference>
<evidence type="ECO:0000313" key="1">
    <source>
        <dbReference type="EMBL" id="PFX16141.1"/>
    </source>
</evidence>
<reference evidence="2" key="1">
    <citation type="journal article" date="2017" name="bioRxiv">
        <title>Comparative analysis of the genomes of Stylophora pistillata and Acropora digitifera provides evidence for extensive differences between species of corals.</title>
        <authorList>
            <person name="Voolstra C.R."/>
            <person name="Li Y."/>
            <person name="Liew Y.J."/>
            <person name="Baumgarten S."/>
            <person name="Zoccola D."/>
            <person name="Flot J.-F."/>
            <person name="Tambutte S."/>
            <person name="Allemand D."/>
            <person name="Aranda M."/>
        </authorList>
    </citation>
    <scope>NUCLEOTIDE SEQUENCE [LARGE SCALE GENOMIC DNA]</scope>
</reference>
<sequence length="205" mass="22681">MAICLQTKRVTEAAVVNNCTIRVHSTASCDKITYEQVYDILTKSENSFNIESALYPPKRPSSVRVFVNVYGPTETQLSTPAAKYTWSISSLYAAIPATVLEFWSLGAIQVTRRTQKLDITISITCCDVRKGILKKHIEDALAALEDLAVKPTLRDPRLNSAECVMEEHQSDVMATGHSARIVVVIGFIGDRNNIPESNRNCSDFA</sequence>
<accession>A0A2B4REU5</accession>
<gene>
    <name evidence="1" type="ORF">AWC38_SpisGene19604</name>
</gene>
<name>A0A2B4REU5_STYPI</name>
<proteinExistence type="predicted"/>
<keyword evidence="2" id="KW-1185">Reference proteome</keyword>
<evidence type="ECO:0000313" key="2">
    <source>
        <dbReference type="Proteomes" id="UP000225706"/>
    </source>
</evidence>
<dbReference type="AlphaFoldDB" id="A0A2B4REU5"/>
<dbReference type="EMBL" id="LSMT01000572">
    <property type="protein sequence ID" value="PFX16141.1"/>
    <property type="molecule type" value="Genomic_DNA"/>
</dbReference>